<dbReference type="SMART" id="SM00239">
    <property type="entry name" value="C2"/>
    <property type="match status" value="1"/>
</dbReference>
<organism evidence="5 6">
    <name type="scientific">Malassezia restricta (strain ATCC 96810 / NBRC 103918 / CBS 7877)</name>
    <name type="common">Seborrheic dermatitis infection agent</name>
    <dbReference type="NCBI Taxonomy" id="425264"/>
    <lineage>
        <taxon>Eukaryota</taxon>
        <taxon>Fungi</taxon>
        <taxon>Dikarya</taxon>
        <taxon>Basidiomycota</taxon>
        <taxon>Ustilaginomycotina</taxon>
        <taxon>Malasseziomycetes</taxon>
        <taxon>Malasseziales</taxon>
        <taxon>Malasseziaceae</taxon>
        <taxon>Malassezia</taxon>
    </lineage>
</organism>
<dbReference type="PROSITE" id="PS51258">
    <property type="entry name" value="MHD1"/>
    <property type="match status" value="1"/>
</dbReference>
<dbReference type="InterPro" id="IPR014772">
    <property type="entry name" value="Munc13_dom-2"/>
</dbReference>
<evidence type="ECO:0000256" key="1">
    <source>
        <dbReference type="SAM" id="MobiDB-lite"/>
    </source>
</evidence>
<dbReference type="VEuPathDB" id="FungiDB:DNF11_2546"/>
<evidence type="ECO:0000259" key="2">
    <source>
        <dbReference type="PROSITE" id="PS50004"/>
    </source>
</evidence>
<dbReference type="OrthoDB" id="2015333at2759"/>
<feature type="domain" description="MHD1" evidence="3">
    <location>
        <begin position="586"/>
        <end position="703"/>
    </location>
</feature>
<feature type="region of interest" description="Disordered" evidence="1">
    <location>
        <begin position="36"/>
        <end position="60"/>
    </location>
</feature>
<dbReference type="Gene3D" id="1.20.58.1100">
    <property type="match status" value="1"/>
</dbReference>
<reference evidence="5 6" key="1">
    <citation type="submission" date="2018-10" db="EMBL/GenBank/DDBJ databases">
        <title>Complete genome sequence of Malassezia restricta CBS 7877.</title>
        <authorList>
            <person name="Morand S.C."/>
            <person name="Bertignac M."/>
            <person name="Iltis A."/>
            <person name="Kolder I."/>
            <person name="Pirovano W."/>
            <person name="Jourdain R."/>
            <person name="Clavaud C."/>
        </authorList>
    </citation>
    <scope>NUCLEOTIDE SEQUENCE [LARGE SCALE GENOMIC DNA]</scope>
    <source>
        <strain evidence="5 6">CBS 7877</strain>
    </source>
</reference>
<name>A0A3G2S6N5_MALR7</name>
<dbReference type="Gene3D" id="2.60.40.150">
    <property type="entry name" value="C2 domain"/>
    <property type="match status" value="1"/>
</dbReference>
<dbReference type="PROSITE" id="PS51259">
    <property type="entry name" value="MHD2"/>
    <property type="match status" value="1"/>
</dbReference>
<dbReference type="PANTHER" id="PTHR47263">
    <property type="entry name" value="ADENYLATE CYCLASE ACTIVATION PROTEIN GIT1"/>
    <property type="match status" value="1"/>
</dbReference>
<dbReference type="Pfam" id="PF06292">
    <property type="entry name" value="MUN"/>
    <property type="match status" value="1"/>
</dbReference>
<dbReference type="InterPro" id="IPR035892">
    <property type="entry name" value="C2_domain_sf"/>
</dbReference>
<protein>
    <submittedName>
        <fullName evidence="5">Uncharacterized protein</fullName>
    </submittedName>
</protein>
<dbReference type="STRING" id="425264.A0A3G2S6N5"/>
<sequence>MPPSGASSTYARKALTDGDVYVFTLQTAYLDDLLRHAPPRPEPIAPSRPSSERSERSALSDKLKDLRLHATSSGQAWRVPDKLVRKLSDQLGQIAMGRDPLYQQPSFRQTMGAFYGMLQDDATAKRLRESRIETLLLEFTMFAQAQLRKRLPTEADVQAELDVETDLFVRVVHDVLRTIPGVSRDLTDYVSRYMARDVERPRSSAERRRTDTPDDVATSPLVAATGRLFHFSDAQVRLDVQTLSQTCTLSEAVIDVKRCIYHIHAQRAWPGCPDDFSTPEAYRQWRSSELMQLSKLVADICAVRPDLMKASVTSDSSSRRSLDMQDDVDDAFTYIPPDPCAAYERLLDICMDFDLDAIQRKDAQDDVPLSVLAPEHEDLLRLCATRWRVSTALARIAHLRLCRNKYDAGHVPLECVAASLESLSVHMQQVPPALWRRADQARLAQHLRLLADSLVRSVHADLAQLETPSESVVALLGRVSQLAGDAHVVAAHVAQLRRAFGQAATRAYAAKAEGVFRVQTNIVRGFAELLDWLERLIETHRRQLRPVPGLDTSDELAKVCVPLFLADLASVKEAVVLQVRQSGDLERVNEALALCQRVRAWQRSCDDDAFDACAYFRPCVVLWLELSEARTAEWIRSAVQHDALHVSDTSTHSTSVQDMLDALQQPLAFLESLAWADETDLAALLSLLAGSYERHIALYCHLMADRYMLDMRPPSLPEASSDAPLWVVRAKQAVLPSEQQMRSAVRPFVLQPHSCVILNNMEAARQLLDTLYRRMEADTQAERLRGTTADVPRSMVFSVKIVQAELPVLDVPRLDTLVTLSDARGTRLGKTRTLYDTRVPRWDEVVDIDCPTAQWISATVWRRSLHGEPHLLGRASVYLDPRVFGDVPTHDVWLTLDRAGGKLLLRVSMDEAHDGILYTFGRAFRTVKRTEADMTRVLVDHISLYMRHVLSRPVLAALVRGRRVDRALRALHAGARAPLTDHDMEEAIAPLFDYLDETLGTLHSSLSASQAQLVLSRVWKEVLVTLEGLLVPPLSDAPTDMQQLSDKEVDVVFRWLSFLRNYFHAYDAETDTVHGLPLSSLQSTKYRELVSYLLLHDQSTDALMIECVRGFQARLVKAPSRAKSVLYQRSLGTIGQHKRAKQQRASLADAGDGDACLMAMRILRMRPGTGDFLSQQLTSLHTLPSS</sequence>
<dbReference type="InterPro" id="IPR052811">
    <property type="entry name" value="Glucose_resp_signaling"/>
</dbReference>
<dbReference type="AlphaFoldDB" id="A0A3G2S6N5"/>
<evidence type="ECO:0000259" key="4">
    <source>
        <dbReference type="PROSITE" id="PS51259"/>
    </source>
</evidence>
<evidence type="ECO:0000313" key="6">
    <source>
        <dbReference type="Proteomes" id="UP000269793"/>
    </source>
</evidence>
<gene>
    <name evidence="5" type="ORF">DNF11_2546</name>
</gene>
<dbReference type="SUPFAM" id="SSF49562">
    <property type="entry name" value="C2 domain (Calcium/lipid-binding domain, CaLB)"/>
    <property type="match status" value="1"/>
</dbReference>
<dbReference type="InterPro" id="IPR000008">
    <property type="entry name" value="C2_dom"/>
</dbReference>
<feature type="compositionally biased region" description="Basic and acidic residues" evidence="1">
    <location>
        <begin position="50"/>
        <end position="60"/>
    </location>
</feature>
<proteinExistence type="predicted"/>
<feature type="domain" description="C2" evidence="2">
    <location>
        <begin position="773"/>
        <end position="894"/>
    </location>
</feature>
<dbReference type="PROSITE" id="PS50004">
    <property type="entry name" value="C2"/>
    <property type="match status" value="1"/>
</dbReference>
<dbReference type="PANTHER" id="PTHR47263:SF1">
    <property type="entry name" value="C2 DOMAIN PROTEIN (AFU_ORTHOLOGUE AFUA_7G02350)"/>
    <property type="match status" value="1"/>
</dbReference>
<feature type="domain" description="MHD2" evidence="4">
    <location>
        <begin position="985"/>
        <end position="1107"/>
    </location>
</feature>
<evidence type="ECO:0000313" key="5">
    <source>
        <dbReference type="EMBL" id="AYO43496.1"/>
    </source>
</evidence>
<keyword evidence="6" id="KW-1185">Reference proteome</keyword>
<dbReference type="InterPro" id="IPR010439">
    <property type="entry name" value="MUN_dom"/>
</dbReference>
<dbReference type="Gene3D" id="1.10.357.50">
    <property type="match status" value="1"/>
</dbReference>
<dbReference type="InterPro" id="IPR014770">
    <property type="entry name" value="Munc13_1"/>
</dbReference>
<dbReference type="EMBL" id="CP033151">
    <property type="protein sequence ID" value="AYO43496.1"/>
    <property type="molecule type" value="Genomic_DNA"/>
</dbReference>
<evidence type="ECO:0000259" key="3">
    <source>
        <dbReference type="PROSITE" id="PS51258"/>
    </source>
</evidence>
<accession>A0A3G2S6N5</accession>
<dbReference type="Proteomes" id="UP000269793">
    <property type="component" value="Chromosome IV"/>
</dbReference>